<evidence type="ECO:0000256" key="3">
    <source>
        <dbReference type="ARBA" id="ARBA00022679"/>
    </source>
</evidence>
<dbReference type="InterPro" id="IPR005490">
    <property type="entry name" value="LD_TPept_cat_dom"/>
</dbReference>
<evidence type="ECO:0000256" key="1">
    <source>
        <dbReference type="ARBA" id="ARBA00004752"/>
    </source>
</evidence>
<dbReference type="PANTHER" id="PTHR41533">
    <property type="entry name" value="L,D-TRANSPEPTIDASE HI_1667-RELATED"/>
    <property type="match status" value="1"/>
</dbReference>
<evidence type="ECO:0000256" key="6">
    <source>
        <dbReference type="ARBA" id="ARBA00023316"/>
    </source>
</evidence>
<dbReference type="SUPFAM" id="SSF141523">
    <property type="entry name" value="L,D-transpeptidase catalytic domain-like"/>
    <property type="match status" value="1"/>
</dbReference>
<dbReference type="CDD" id="cd16913">
    <property type="entry name" value="YkuD_like"/>
    <property type="match status" value="1"/>
</dbReference>
<keyword evidence="8" id="KW-0732">Signal</keyword>
<comment type="pathway">
    <text evidence="1 7">Cell wall biogenesis; peptidoglycan biosynthesis.</text>
</comment>
<dbReference type="UniPathway" id="UPA00219"/>
<dbReference type="AlphaFoldDB" id="A0A841G9G6"/>
<reference evidence="10 11" key="1">
    <citation type="submission" date="2020-08" db="EMBL/GenBank/DDBJ databases">
        <title>Genomic Encyclopedia of Type Strains, Phase IV (KMG-IV): sequencing the most valuable type-strain genomes for metagenomic binning, comparative biology and taxonomic classification.</title>
        <authorList>
            <person name="Goeker M."/>
        </authorList>
    </citation>
    <scope>NUCLEOTIDE SEQUENCE [LARGE SCALE GENOMIC DNA]</scope>
    <source>
        <strain evidence="10 11">DSM 22975</strain>
    </source>
</reference>
<organism evidence="10 11">
    <name type="scientific">Tolumonas osonensis</name>
    <dbReference type="NCBI Taxonomy" id="675874"/>
    <lineage>
        <taxon>Bacteria</taxon>
        <taxon>Pseudomonadati</taxon>
        <taxon>Pseudomonadota</taxon>
        <taxon>Gammaproteobacteria</taxon>
        <taxon>Aeromonadales</taxon>
        <taxon>Aeromonadaceae</taxon>
        <taxon>Tolumonas</taxon>
    </lineage>
</organism>
<dbReference type="InterPro" id="IPR002477">
    <property type="entry name" value="Peptidoglycan-bd-like"/>
</dbReference>
<feature type="signal peptide" evidence="8">
    <location>
        <begin position="1"/>
        <end position="22"/>
    </location>
</feature>
<feature type="active site" description="Nucleophile" evidence="7">
    <location>
        <position position="428"/>
    </location>
</feature>
<dbReference type="InterPro" id="IPR036365">
    <property type="entry name" value="PGBD-like_sf"/>
</dbReference>
<dbReference type="InterPro" id="IPR052905">
    <property type="entry name" value="LD-transpeptidase_YkuD-like"/>
</dbReference>
<dbReference type="InterPro" id="IPR036366">
    <property type="entry name" value="PGBDSf"/>
</dbReference>
<dbReference type="PANTHER" id="PTHR41533:SF1">
    <property type="entry name" value="L,D-TRANSPEPTIDASE YCBB-RELATED"/>
    <property type="match status" value="1"/>
</dbReference>
<dbReference type="RefSeq" id="WP_188025092.1">
    <property type="nucleotide sequence ID" value="NZ_JACHGR010000001.1"/>
</dbReference>
<dbReference type="Gene3D" id="2.40.440.10">
    <property type="entry name" value="L,D-transpeptidase catalytic domain-like"/>
    <property type="match status" value="1"/>
</dbReference>
<evidence type="ECO:0000256" key="5">
    <source>
        <dbReference type="ARBA" id="ARBA00022984"/>
    </source>
</evidence>
<dbReference type="GO" id="GO:0016740">
    <property type="term" value="F:transferase activity"/>
    <property type="evidence" value="ECO:0007669"/>
    <property type="project" value="UniProtKB-KW"/>
</dbReference>
<dbReference type="EMBL" id="JACHGR010000001">
    <property type="protein sequence ID" value="MBB6054267.1"/>
    <property type="molecule type" value="Genomic_DNA"/>
</dbReference>
<evidence type="ECO:0000256" key="8">
    <source>
        <dbReference type="SAM" id="SignalP"/>
    </source>
</evidence>
<evidence type="ECO:0000256" key="7">
    <source>
        <dbReference type="PROSITE-ProRule" id="PRU01373"/>
    </source>
</evidence>
<evidence type="ECO:0000313" key="10">
    <source>
        <dbReference type="EMBL" id="MBB6054267.1"/>
    </source>
</evidence>
<dbReference type="InterPro" id="IPR038063">
    <property type="entry name" value="Transpep_catalytic_dom"/>
</dbReference>
<dbReference type="GO" id="GO:0004180">
    <property type="term" value="F:carboxypeptidase activity"/>
    <property type="evidence" value="ECO:0007669"/>
    <property type="project" value="UniProtKB-ARBA"/>
</dbReference>
<dbReference type="GO" id="GO:0009252">
    <property type="term" value="P:peptidoglycan biosynthetic process"/>
    <property type="evidence" value="ECO:0007669"/>
    <property type="project" value="UniProtKB-UniPathway"/>
</dbReference>
<dbReference type="Pfam" id="PF03734">
    <property type="entry name" value="YkuD"/>
    <property type="match status" value="1"/>
</dbReference>
<evidence type="ECO:0000256" key="4">
    <source>
        <dbReference type="ARBA" id="ARBA00022960"/>
    </source>
</evidence>
<accession>A0A841G9G6</accession>
<comment type="caution">
    <text evidence="10">The sequence shown here is derived from an EMBL/GenBank/DDBJ whole genome shotgun (WGS) entry which is preliminary data.</text>
</comment>
<dbReference type="GO" id="GO:0071555">
    <property type="term" value="P:cell wall organization"/>
    <property type="evidence" value="ECO:0007669"/>
    <property type="project" value="UniProtKB-UniRule"/>
</dbReference>
<dbReference type="Gene3D" id="1.10.101.10">
    <property type="entry name" value="PGBD-like superfamily/PGBD"/>
    <property type="match status" value="1"/>
</dbReference>
<keyword evidence="6 7" id="KW-0961">Cell wall biogenesis/degradation</keyword>
<dbReference type="Pfam" id="PF01471">
    <property type="entry name" value="PG_binding_1"/>
    <property type="match status" value="1"/>
</dbReference>
<keyword evidence="3" id="KW-0808">Transferase</keyword>
<sequence>MRGKFVPAAVVLLLAWNSQCFAVNTRHGDAVPLDTHHEVTTVLPLPSAAIRSELTQQLMEVAMTGIHPVFADIWLQLIRRPELAQEPETYYRIYTLLRQFRREWHALDWDSRERFHLKKFNPSAPALSRHEYVLLLHRTDAETYINKLRPHTMSYLDSRRVLLSLLSESRKAPWPELPSVKVKPGEQNTVLPLFRNVLLRNGDLQSGALTDEQMGQPDYDAVTVQAVKHFQQRHGLEADGVIGHRTLKWLRLPPQVRAVILARSILRSDLPQNISSRRYVLVNIPEFRLRVLDKQQEIFSSRVIVGQTQRQTPILSSEISSVVVNPAWHVPESILQKDLVPKLQKDKHFLDKGQFELVDSQGMTVAPEAMVWDGTEENFPYRLRQKPGDHNALGRYKFYLPNNDAIYLHSTSSPAYFNRDLRALSSGCVRVEEADDFARLLLKGSKWNITKLEQMLKEDTTKWLSVPDPVPVYTVYWRSWVDKQGQLQFRDDIYQFDDDADMANTAVMTSLIGQHS</sequence>
<evidence type="ECO:0000313" key="11">
    <source>
        <dbReference type="Proteomes" id="UP000585721"/>
    </source>
</evidence>
<keyword evidence="4 7" id="KW-0133">Cell shape</keyword>
<dbReference type="SUPFAM" id="SSF47090">
    <property type="entry name" value="PGBD-like"/>
    <property type="match status" value="1"/>
</dbReference>
<evidence type="ECO:0000259" key="9">
    <source>
        <dbReference type="PROSITE" id="PS52029"/>
    </source>
</evidence>
<dbReference type="PROSITE" id="PS52029">
    <property type="entry name" value="LD_TPASE"/>
    <property type="match status" value="1"/>
</dbReference>
<evidence type="ECO:0000256" key="2">
    <source>
        <dbReference type="ARBA" id="ARBA00005992"/>
    </source>
</evidence>
<keyword evidence="5 7" id="KW-0573">Peptidoglycan synthesis</keyword>
<keyword evidence="11" id="KW-1185">Reference proteome</keyword>
<name>A0A841G9G6_9GAMM</name>
<comment type="similarity">
    <text evidence="2">Belongs to the YkuD family.</text>
</comment>
<gene>
    <name evidence="10" type="ORF">HNR75_000132</name>
</gene>
<feature type="active site" description="Proton donor/acceptor" evidence="7">
    <location>
        <position position="409"/>
    </location>
</feature>
<protein>
    <submittedName>
        <fullName evidence="10">Murein L,D-transpeptidase YcbB/YkuD</fullName>
    </submittedName>
</protein>
<feature type="domain" description="L,D-TPase catalytic" evidence="9">
    <location>
        <begin position="278"/>
        <end position="450"/>
    </location>
</feature>
<feature type="chain" id="PRO_5032988219" evidence="8">
    <location>
        <begin position="23"/>
        <end position="516"/>
    </location>
</feature>
<proteinExistence type="inferred from homology"/>
<dbReference type="GO" id="GO:0008360">
    <property type="term" value="P:regulation of cell shape"/>
    <property type="evidence" value="ECO:0007669"/>
    <property type="project" value="UniProtKB-UniRule"/>
</dbReference>
<dbReference type="Proteomes" id="UP000585721">
    <property type="component" value="Unassembled WGS sequence"/>
</dbReference>